<dbReference type="Pfam" id="PF18413">
    <property type="entry name" value="Neuraminidase"/>
    <property type="match status" value="1"/>
</dbReference>
<proteinExistence type="predicted"/>
<feature type="domain" description="Tc toxin complex TcA C-terminal TcB-binding" evidence="2">
    <location>
        <begin position="2481"/>
        <end position="2770"/>
    </location>
</feature>
<dbReference type="Pfam" id="PF20220">
    <property type="entry name" value="ABC_toxin_N"/>
    <property type="match status" value="1"/>
</dbReference>
<keyword evidence="6" id="KW-1185">Reference proteome</keyword>
<evidence type="ECO:0000313" key="6">
    <source>
        <dbReference type="Proteomes" id="UP001172082"/>
    </source>
</evidence>
<evidence type="ECO:0000313" key="5">
    <source>
        <dbReference type="EMBL" id="MDN5201284.1"/>
    </source>
</evidence>
<evidence type="ECO:0000259" key="3">
    <source>
        <dbReference type="Pfam" id="PF18413"/>
    </source>
</evidence>
<dbReference type="Pfam" id="PF03538">
    <property type="entry name" value="VRP1"/>
    <property type="match status" value="1"/>
</dbReference>
<protein>
    <submittedName>
        <fullName evidence="5">Neuraminidase-like domain-containing protein</fullName>
    </submittedName>
</protein>
<dbReference type="Proteomes" id="UP001172082">
    <property type="component" value="Unassembled WGS sequence"/>
</dbReference>
<dbReference type="InterPro" id="IPR040840">
    <property type="entry name" value="TcA_TcB_BD"/>
</dbReference>
<reference evidence="5" key="1">
    <citation type="submission" date="2023-06" db="EMBL/GenBank/DDBJ databases">
        <title>Genomic of Parafulvivirga corallium.</title>
        <authorList>
            <person name="Wang G."/>
        </authorList>
    </citation>
    <scope>NUCLEOTIDE SEQUENCE</scope>
    <source>
        <strain evidence="5">BMA10</strain>
    </source>
</reference>
<name>A0ABT8KM21_9BACT</name>
<keyword evidence="1" id="KW-0843">Virulence</keyword>
<dbReference type="InterPro" id="IPR041079">
    <property type="entry name" value="Neuraminidase-like"/>
</dbReference>
<dbReference type="EMBL" id="JAUJEA010000002">
    <property type="protein sequence ID" value="MDN5201284.1"/>
    <property type="molecule type" value="Genomic_DNA"/>
</dbReference>
<gene>
    <name evidence="5" type="ORF">QQ008_07925</name>
</gene>
<evidence type="ECO:0000259" key="4">
    <source>
        <dbReference type="Pfam" id="PF20220"/>
    </source>
</evidence>
<accession>A0ABT8KM21</accession>
<evidence type="ECO:0000256" key="1">
    <source>
        <dbReference type="ARBA" id="ARBA00023026"/>
    </source>
</evidence>
<dbReference type="RefSeq" id="WP_346751310.1">
    <property type="nucleotide sequence ID" value="NZ_JAUJEA010000002.1"/>
</dbReference>
<dbReference type="Pfam" id="PF18276">
    <property type="entry name" value="TcA_TcB_BD"/>
    <property type="match status" value="1"/>
</dbReference>
<feature type="domain" description="Neuraminidase-like" evidence="3">
    <location>
        <begin position="1490"/>
        <end position="1590"/>
    </location>
</feature>
<evidence type="ECO:0000259" key="2">
    <source>
        <dbReference type="Pfam" id="PF18276"/>
    </source>
</evidence>
<organism evidence="5 6">
    <name type="scientific">Splendidivirga corallicola</name>
    <dbReference type="NCBI Taxonomy" id="3051826"/>
    <lineage>
        <taxon>Bacteria</taxon>
        <taxon>Pseudomonadati</taxon>
        <taxon>Bacteroidota</taxon>
        <taxon>Cytophagia</taxon>
        <taxon>Cytophagales</taxon>
        <taxon>Splendidivirgaceae</taxon>
        <taxon>Splendidivirga</taxon>
    </lineage>
</organism>
<dbReference type="InterPro" id="IPR018003">
    <property type="entry name" value="Insecticidal_toxin/plasmid_vir"/>
</dbReference>
<dbReference type="InterPro" id="IPR046839">
    <property type="entry name" value="ABC_toxin_N"/>
</dbReference>
<sequence length="2942" mass="328050">MGKKPQKTRNQKLKLFQQRNSGFNIRNFDFHDQKAVDKLKLSKNTVSLEELKSYQRLMNINPSSGTATKLLDNGFDSAHKIAAMPQHKFVRDYGKKLGGEEKATEIHQQASAVKANVTHLYANIHSSVSPHYKNMMVTNVAPEVEENYSRLPSYQELFGSLNYVQCDPCQSIFSAGAYFLDIMRITDDYITDPNQGTIPDHYKLEDRRPDLFEMKLTCNNTNTLVPFLGIVNSVLERKIAQQTPVLSGKCSANGTADTIVLSSSASSKDGTYNGMTIRITSGTGVAQSRTIKVYTGATKTATVSDNWDIVPDTSSQFLISNNPYQVLAGALYPFNQPTNLPLQEIRRNLEGINTSLSDIYKAYEIPVQSGTVKTADATTVTLSSGASTTNNAYDNMRICIAAGKGAGQARTVINYDGTSLKVTLDQPWNIIPDASSEYQIFTRLILDKETLGISQEQYTLLINTDASVKQMARQYGYPDSTSKADLLKNLAKASELEKRTGLSFPKLQQLLTQNLSTQELASNPGPADKFFINDTGESLPPLKIDVNSSDPNNTYFQVENLSLKRLNHLSRFIQLSSILGWDYEALDWAIASSGSGINTITIENLAVMQKIIGITEGTVLETCAFWHDLKTSGKGDGVYPSDFFDTVFNNPAALNGVTPYTSTDPVPFDPARPITWKIDEHSGMNGIVRGRLTGALMVSSNDLTSLAYYVQSLQDGSGDAITLDLATLSWLYRLAKGAQWTQLTVDEYIALLGLLYIPTSDDYFTPLKDSVFFSTDLLLLQLQQAAWLQEKEMSVYQIRFITRGTIDKYYNPGYTEIDIAPFIESLSTSSESSRLNIKSFIFGDINAKSSKQLYEQLFDKDFITEIGIVQYNPTAYQAAAKQFPITFSDFQKNGISQPEAKQAFQDLLNSHPAVLISMGSDKAYLAQSFGKDSNLNFLFANESGASNKQNAVKAILLDFQAEIEIAEFSFLFPITEASFVSEALNIDTSLASDIFNALVSQNILLASGSEHVLNPHFNSDTTIDFSGISVSMAQQAFVINTLLNIRKNIIHTAKVITDAQKLQQSDAQNGTASFLSTTPTVLQALIPFATSDADISSYVVNLLSPITDGQVPSNIPTFIKCLSQSLELVNSLSLTIDDIYAIMDMPTVFDILKTNELTWHDIRTIATYKALQGKLEKHPGQLIKYFRLPNSGTLPNAKVDFLAEITLWDKEQITSLINEFDLDSLSKYGYYTVNGVERLQKAFSIVNQTVLNSTTLLQFNALGNMGVVDGTGKLIPSAWQTFSDLSNIAINAVQATFTASEFSTVNRQIEGDVNIVKRNALLKYTIWLLNQADWLVTKIDTPDDLYQYLLIDVEMSGCKDTSYIVQGTTTVQLYMQRCRMMLEPGVTNMTHIPEVWWEWMMNYRIWEANRKVFLYPENYLDPSLRTDMTPEFKEFDNKLLQNKINKENVSDAYTEYFHEFNVLAELIPVASYSAKVPRMTASGLAGSPANTIFFIGRTNTTPATYYYRRHDVDNLTWSPWEKIDLTIHSNLVSPVYAFNKLFLFWVEIKNVDSSKVTQSDSTPEKSGLASIKCSFQKPSGKWVEPQTVSEQEVVNYFSDYELDLSSDIIGTIFKKGSFNLDNIYYQKVYAMHFDKGTIKDNDKYSTLESEAIMTNFGYTLAYQGASKIPLPTFPTDKMPADQVIYRENIMNWIARYNDIADAAQKNPQLKSMKFYIQNLRSIGLDASLNFVPLKTTSISYQPIINPTPYNMLLDRNTNIVGVNDSTTNNIYVDNYYQDNYAQNPIANEAPSDPLLNTVSSSTASVFTVKNIPGSFVFSNGHEAFLVRSNEVDEYKYINEVTQGIFRISNLDNGDLYYNPKSYTSSDTPLKNLKFQFERITTSVASTLNQRLFAGGIDELLTLSSQQLNEYPFSRYSPTSAAIPPKTDKMDFAGAYGLYFWEIFFHGPFLVAATLNTHQQFEQSKYWYEFIFNPTQQPSDGDSGTNRYWRFVPFRNMTVPTLIQILTNPNAIQAYNDDPFNPDAIAKLRISGYAKTIVMHYIDNLISWGDALFTQYTRESITQATNLYVMANDLLGQRPVAVGSVAKRRALNFNEVKAEYDDRSITTGTSPKAGTTTTIYLASSASKLDDAYTGMYIKITSGTNNGLTNFIVAYDGPTQMATLEKAWSDATGASAKYEIYVNGIPQFLIGLENELPPVYSGGQQSDLPFNDINAYFCVPENSELVARWDKIDDRLYKIRHCLNIDGIAQPLPLFAPPSDVRALIRAAASGATGMGLTGQSMMNIPNYRFDILIEKAKSMTSNVIQLGQALLSALEKKDSEALALLRSSQEKTILEMTTKVKELAIEQLKQTADSLEASLNGSKERFDYYKGQIDRGWLPGEEAQIAMLTLSTIFNVLAAGTRTASSIGYAVPQVGSPFAMTYGGEQLGAALNAASGVFEIGATLSSFGANISQIVSGYQRREDEWKFQKTLAQYEQDQINAQIEANKTQQEISQQDLQIHKQSITQNEAIDEFLTSKFTNEQLYQWMISRISSVYFQTYSMAYQLAQSAQSAYQFEINTDQSFVNFGYWDDLHKGLLAGENLMMSLNQLEKAFLQNNARRLSIEKSISLLQLDPNALLAFERTGECIFSFSEKLFDDDFPGQYDRRIATISISIPAVIGPYQNLTATLVQLSNQIVAKPDAKAVEFLLGEDGATMPDASNLRVNWGVNQMIAISKGVNDNGMFELNFNDPRYLPFEWTGAVSTWKLSMPKSSNFIDYESLSDVIIDIKYTALEDGGLREQVMKMKNWKSIGGSQLYSLAQNYASAFYGLINDPPMGQKTSMDFEIKSIVPPNIEKAKLESIAFIMMTPEGVSPVGTDAYITLNNPGTSQLPAFNLNAAGSYVHQFAQGEMPDVSTLLGEWKLTLDLSKAPSDMLTGTSPDEKLKENVLTDMIIILFYNGSKNV</sequence>
<feature type="domain" description="ABC toxin N-terminal" evidence="4">
    <location>
        <begin position="1317"/>
        <end position="1435"/>
    </location>
</feature>
<comment type="caution">
    <text evidence="5">The sequence shown here is derived from an EMBL/GenBank/DDBJ whole genome shotgun (WGS) entry which is preliminary data.</text>
</comment>